<name>A0A1L5NTA7_9HYPH</name>
<dbReference type="InterPro" id="IPR007195">
    <property type="entry name" value="TolB_N"/>
</dbReference>
<dbReference type="SMART" id="SM00028">
    <property type="entry name" value="TPR"/>
    <property type="match status" value="4"/>
</dbReference>
<dbReference type="PROSITE" id="PS50005">
    <property type="entry name" value="TPR"/>
    <property type="match status" value="1"/>
</dbReference>
<dbReference type="Pfam" id="PF14559">
    <property type="entry name" value="TPR_19"/>
    <property type="match status" value="1"/>
</dbReference>
<dbReference type="InterPro" id="IPR019734">
    <property type="entry name" value="TPR_rpt"/>
</dbReference>
<dbReference type="Proteomes" id="UP000184749">
    <property type="component" value="Plasmid pRgalIE4872d"/>
</dbReference>
<dbReference type="GO" id="GO:0006171">
    <property type="term" value="P:cAMP biosynthetic process"/>
    <property type="evidence" value="ECO:0007669"/>
    <property type="project" value="TreeGrafter"/>
</dbReference>
<dbReference type="Pfam" id="PF00211">
    <property type="entry name" value="Guanylate_cyc"/>
    <property type="match status" value="1"/>
</dbReference>
<dbReference type="EC" id="4.6.1.1" evidence="3"/>
<accession>A0A1L5NTA7</accession>
<keyword evidence="1" id="KW-0802">TPR repeat</keyword>
<dbReference type="Gene3D" id="1.25.40.10">
    <property type="entry name" value="Tetratricopeptide repeat domain"/>
    <property type="match status" value="1"/>
</dbReference>
<dbReference type="SUPFAM" id="SSF48452">
    <property type="entry name" value="TPR-like"/>
    <property type="match status" value="1"/>
</dbReference>
<dbReference type="InterPro" id="IPR001054">
    <property type="entry name" value="A/G_cyclase"/>
</dbReference>
<dbReference type="Pfam" id="PF04052">
    <property type="entry name" value="TolB_N"/>
    <property type="match status" value="1"/>
</dbReference>
<geneLocation type="plasmid" evidence="4">
    <name>prgalie4872d</name>
</geneLocation>
<dbReference type="AlphaFoldDB" id="A0A1L5NTA7"/>
<dbReference type="PANTHER" id="PTHR43081:SF19">
    <property type="entry name" value="PH-SENSITIVE ADENYLATE CYCLASE RV1264"/>
    <property type="match status" value="1"/>
</dbReference>
<evidence type="ECO:0000256" key="1">
    <source>
        <dbReference type="PROSITE-ProRule" id="PRU00339"/>
    </source>
</evidence>
<dbReference type="SUPFAM" id="SSF52964">
    <property type="entry name" value="TolB, N-terminal domain"/>
    <property type="match status" value="1"/>
</dbReference>
<feature type="domain" description="Guanylate cyclase" evidence="2">
    <location>
        <begin position="9"/>
        <end position="125"/>
    </location>
</feature>
<evidence type="ECO:0000313" key="4">
    <source>
        <dbReference type="Proteomes" id="UP000184749"/>
    </source>
</evidence>
<dbReference type="GO" id="GO:0035556">
    <property type="term" value="P:intracellular signal transduction"/>
    <property type="evidence" value="ECO:0007669"/>
    <property type="project" value="InterPro"/>
</dbReference>
<evidence type="ECO:0000313" key="3">
    <source>
        <dbReference type="EMBL" id="APO71111.1"/>
    </source>
</evidence>
<dbReference type="SUPFAM" id="SSF55073">
    <property type="entry name" value="Nucleotide cyclase"/>
    <property type="match status" value="1"/>
</dbReference>
<protein>
    <submittedName>
        <fullName evidence="3">Adenylate cyclase 5</fullName>
        <ecNumber evidence="3">4.6.1.1</ecNumber>
    </submittedName>
</protein>
<dbReference type="Gene3D" id="3.40.50.10070">
    <property type="entry name" value="TolB, N-terminal domain"/>
    <property type="match status" value="1"/>
</dbReference>
<dbReference type="Gene3D" id="3.30.70.1230">
    <property type="entry name" value="Nucleotide cyclase"/>
    <property type="match status" value="1"/>
</dbReference>
<dbReference type="InterPro" id="IPR029787">
    <property type="entry name" value="Nucleotide_cyclase"/>
</dbReference>
<dbReference type="PROSITE" id="PS50125">
    <property type="entry name" value="GUANYLATE_CYCLASE_2"/>
    <property type="match status" value="1"/>
</dbReference>
<dbReference type="RefSeq" id="WP_074071491.1">
    <property type="nucleotide sequence ID" value="NZ_CP017105.1"/>
</dbReference>
<keyword evidence="3" id="KW-0456">Lyase</keyword>
<dbReference type="InterPro" id="IPR011990">
    <property type="entry name" value="TPR-like_helical_dom_sf"/>
</dbReference>
<dbReference type="EMBL" id="CP017105">
    <property type="protein sequence ID" value="APO71111.1"/>
    <property type="molecule type" value="Genomic_DNA"/>
</dbReference>
<proteinExistence type="predicted"/>
<dbReference type="GO" id="GO:0015031">
    <property type="term" value="P:protein transport"/>
    <property type="evidence" value="ECO:0007669"/>
    <property type="project" value="InterPro"/>
</dbReference>
<organism evidence="3 4">
    <name type="scientific">Rhizobium gallicum</name>
    <dbReference type="NCBI Taxonomy" id="56730"/>
    <lineage>
        <taxon>Bacteria</taxon>
        <taxon>Pseudomonadati</taxon>
        <taxon>Pseudomonadota</taxon>
        <taxon>Alphaproteobacteria</taxon>
        <taxon>Hyphomicrobiales</taxon>
        <taxon>Rhizobiaceae</taxon>
        <taxon>Rhizobium/Agrobacterium group</taxon>
        <taxon>Rhizobium</taxon>
    </lineage>
</organism>
<dbReference type="GO" id="GO:0004016">
    <property type="term" value="F:adenylate cyclase activity"/>
    <property type="evidence" value="ECO:0007669"/>
    <property type="project" value="UniProtKB-EC"/>
</dbReference>
<evidence type="ECO:0000259" key="2">
    <source>
        <dbReference type="PROSITE" id="PS50125"/>
    </source>
</evidence>
<gene>
    <name evidence="3" type="primary">cya-5</name>
    <name evidence="3" type="ORF">IE4872_PD00581</name>
</gene>
<dbReference type="PANTHER" id="PTHR43081">
    <property type="entry name" value="ADENYLATE CYCLASE, TERMINAL-DIFFERENTIATION SPECIFIC-RELATED"/>
    <property type="match status" value="1"/>
</dbReference>
<keyword evidence="3" id="KW-0614">Plasmid</keyword>
<dbReference type="GO" id="GO:0042597">
    <property type="term" value="C:periplasmic space"/>
    <property type="evidence" value="ECO:0007669"/>
    <property type="project" value="InterPro"/>
</dbReference>
<dbReference type="OrthoDB" id="9807521at2"/>
<dbReference type="CDD" id="cd07302">
    <property type="entry name" value="CHD"/>
    <property type="match status" value="1"/>
</dbReference>
<feature type="repeat" description="TPR" evidence="1">
    <location>
        <begin position="527"/>
        <end position="560"/>
    </location>
</feature>
<sequence length="591" mass="64992">MSETRKLAAILVADVVGYSRLAGADEDRILARLRTLRSDLIDPTIDVNHGCVVKRTGDGILIEFRSVVDAVRCAIEVQTAMIDRNTGVSREQRIEFRVGIHVGDVVEESDGDLMGDGVNIAARLEGIAKPGTICLSEDAYRQVKARLDFAVTDLGQLHLKNISEPMRVYSLQIGTVPPAAVQTPPPATEIPLAAANLDKISIAVLAFNNMSGDAEQEYFSDGISEDIITDLSKLSELHVIARNSSFVYKNAAASVPQMARALGVRYVLEGSVRKAGNRVRVTAQLIDASSGGHVWASRYDRDLTDIFAVQDELTQEIVAALKLNLTRGVQDRLTRARAVNVQAYEFFLRGREQASAHTRTGNVAARSLASDAIAIDPGYVAAQALISFTHVLDYVNAWSTDPEDSLRFGLELAQQAVETAEEQPDGHFALGMACMWNRELKRALTEAQRGLVLSPNSAELLMLMAHIQIFSSDPADALKTLDASMRLDPHYPEVLLQFLADARFSLGAYEQAIFAIKQRLARNSQSETAYALLASCYGHLGRLEESRQAWETALQINPDFSIERRRRVLPFRNPQDFNHRVEGLRRAGLAV</sequence>
<reference evidence="3 4" key="1">
    <citation type="submission" date="2016-09" db="EMBL/GenBank/DDBJ databases">
        <title>The complete genome sequences of Rhizobium gallicum, symbiovars gallicum and phaseoli, symbionts associated to common bean (Phaseolus vulgaris).</title>
        <authorList>
            <person name="Bustos P."/>
            <person name="Santamaria R.I."/>
            <person name="Perez-Carrascal O.M."/>
            <person name="Juarez S."/>
            <person name="Lozano L."/>
            <person name="Martinez-Flores I."/>
            <person name="Martinez-Romero E."/>
            <person name="Cevallos M."/>
            <person name="Romero D."/>
            <person name="Davila G."/>
            <person name="Gonzalez V."/>
        </authorList>
    </citation>
    <scope>NUCLEOTIDE SEQUENCE [LARGE SCALE GENOMIC DNA]</scope>
    <source>
        <strain evidence="3 4">IE4872</strain>
        <plasmid evidence="4">prgalie4872d</plasmid>
    </source>
</reference>
<dbReference type="InterPro" id="IPR050697">
    <property type="entry name" value="Adenylyl/Guanylyl_Cyclase_3/4"/>
</dbReference>